<evidence type="ECO:0000313" key="3">
    <source>
        <dbReference type="Proteomes" id="UP000263486"/>
    </source>
</evidence>
<gene>
    <name evidence="2" type="ORF">DYH56_10415</name>
</gene>
<dbReference type="Pfam" id="PF10418">
    <property type="entry name" value="DHODB_Fe-S_bind"/>
    <property type="match status" value="1"/>
</dbReference>
<name>A0ABX9KG04_9FUSO</name>
<keyword evidence="3" id="KW-1185">Reference proteome</keyword>
<dbReference type="SUPFAM" id="SSF63380">
    <property type="entry name" value="Riboflavin synthase domain-like"/>
    <property type="match status" value="1"/>
</dbReference>
<dbReference type="InterPro" id="IPR017927">
    <property type="entry name" value="FAD-bd_FR_type"/>
</dbReference>
<dbReference type="InterPro" id="IPR017938">
    <property type="entry name" value="Riboflavin_synthase-like_b-brl"/>
</dbReference>
<organism evidence="2 3">
    <name type="scientific">Psychrilyobacter piezotolerans</name>
    <dbReference type="NCBI Taxonomy" id="2293438"/>
    <lineage>
        <taxon>Bacteria</taxon>
        <taxon>Fusobacteriati</taxon>
        <taxon>Fusobacteriota</taxon>
        <taxon>Fusobacteriia</taxon>
        <taxon>Fusobacteriales</taxon>
        <taxon>Fusobacteriaceae</taxon>
        <taxon>Psychrilyobacter</taxon>
    </lineage>
</organism>
<dbReference type="PIRSF" id="PIRSF006816">
    <property type="entry name" value="Cyc3_hyd_g"/>
    <property type="match status" value="1"/>
</dbReference>
<dbReference type="PRINTS" id="PR00410">
    <property type="entry name" value="PHEHYDRXLASE"/>
</dbReference>
<dbReference type="Pfam" id="PF00970">
    <property type="entry name" value="FAD_binding_6"/>
    <property type="match status" value="1"/>
</dbReference>
<dbReference type="Gene3D" id="2.40.30.10">
    <property type="entry name" value="Translation factors"/>
    <property type="match status" value="1"/>
</dbReference>
<dbReference type="Proteomes" id="UP000263486">
    <property type="component" value="Unassembled WGS sequence"/>
</dbReference>
<feature type="domain" description="FAD-binding FR-type" evidence="1">
    <location>
        <begin position="11"/>
        <end position="109"/>
    </location>
</feature>
<dbReference type="PANTHER" id="PTHR43513">
    <property type="entry name" value="DIHYDROOROTATE DEHYDROGENASE B (NAD(+)), ELECTRON TRANSFER SUBUNIT"/>
    <property type="match status" value="1"/>
</dbReference>
<proteinExistence type="predicted"/>
<dbReference type="SUPFAM" id="SSF52343">
    <property type="entry name" value="Ferredoxin reductase-like, C-terminal NADP-linked domain"/>
    <property type="match status" value="1"/>
</dbReference>
<dbReference type="InterPro" id="IPR012165">
    <property type="entry name" value="Cyt_c3_hydrogenase_gsu"/>
</dbReference>
<dbReference type="InterPro" id="IPR050353">
    <property type="entry name" value="PyrK_electron_transfer"/>
</dbReference>
<dbReference type="EMBL" id="QUAJ01000018">
    <property type="protein sequence ID" value="REI40563.1"/>
    <property type="molecule type" value="Genomic_DNA"/>
</dbReference>
<dbReference type="InterPro" id="IPR039261">
    <property type="entry name" value="FNR_nucleotide-bd"/>
</dbReference>
<dbReference type="InterPro" id="IPR001709">
    <property type="entry name" value="Flavoprot_Pyr_Nucl_cyt_Rdtase"/>
</dbReference>
<dbReference type="InterPro" id="IPR008333">
    <property type="entry name" value="Cbr1-like_FAD-bd_dom"/>
</dbReference>
<dbReference type="RefSeq" id="WP_114642808.1">
    <property type="nucleotide sequence ID" value="NZ_JAACIO010000019.1"/>
</dbReference>
<reference evidence="2 3" key="1">
    <citation type="submission" date="2018-08" db="EMBL/GenBank/DDBJ databases">
        <title>Draft genome sequence of Psychrilyobacter sp. strain SD5 isolated from Black Sea water.</title>
        <authorList>
            <person name="Yadav S."/>
            <person name="Villanueva L."/>
            <person name="Damste J.S.S."/>
        </authorList>
    </citation>
    <scope>NUCLEOTIDE SEQUENCE [LARGE SCALE GENOMIC DNA]</scope>
    <source>
        <strain evidence="2 3">SD5</strain>
    </source>
</reference>
<protein>
    <submittedName>
        <fullName evidence="2">Hydrogenase</fullName>
    </submittedName>
</protein>
<comment type="caution">
    <text evidence="2">The sequence shown here is derived from an EMBL/GenBank/DDBJ whole genome shotgun (WGS) entry which is preliminary data.</text>
</comment>
<sequence>MSCSCHDQDPLIPQIAVIKEVRVDTHDVTTFKIVDNFGKKPFEFLPGQCAMISIPPIGEAIFSITSSPSQEEFIECSIKKCGTVTDYLHQLEAGSEIGVRGPYGNNFPVEELKNKDLVFIGGGIGLAPLRSVINYVMDNRDDFGKVDIVYGARTPGDLVHSKDIFDVWPKEKDTTVHLTVDSLSENWDGNVGFVPNYVKTLGFDSNKIALVCGPPIMIKYTLQALEEMGFKKDQVYTTLELKMKCGIGKCGRCNIGDKYVCKDGPVFRCDEITELPNEY</sequence>
<dbReference type="PROSITE" id="PS51384">
    <property type="entry name" value="FAD_FR"/>
    <property type="match status" value="1"/>
</dbReference>
<dbReference type="InterPro" id="IPR001433">
    <property type="entry name" value="OxRdtase_FAD/NAD-bd"/>
</dbReference>
<evidence type="ECO:0000313" key="2">
    <source>
        <dbReference type="EMBL" id="REI40563.1"/>
    </source>
</evidence>
<dbReference type="InterPro" id="IPR019480">
    <property type="entry name" value="Dihydroorotate_DH_Fe-S-bd"/>
</dbReference>
<dbReference type="CDD" id="cd06221">
    <property type="entry name" value="sulfite_reductase_like"/>
    <property type="match status" value="1"/>
</dbReference>
<dbReference type="Gene3D" id="3.40.50.80">
    <property type="entry name" value="Nucleotide-binding domain of ferredoxin-NADP reductase (FNR) module"/>
    <property type="match status" value="1"/>
</dbReference>
<dbReference type="PRINTS" id="PR00371">
    <property type="entry name" value="FPNCR"/>
</dbReference>
<evidence type="ECO:0000259" key="1">
    <source>
        <dbReference type="PROSITE" id="PS51384"/>
    </source>
</evidence>
<dbReference type="Pfam" id="PF00175">
    <property type="entry name" value="NAD_binding_1"/>
    <property type="match status" value="1"/>
</dbReference>
<dbReference type="PANTHER" id="PTHR43513:SF1">
    <property type="entry name" value="ANAEROBIC SULFITE REDUCTASE SUBUNIT B"/>
    <property type="match status" value="1"/>
</dbReference>
<accession>A0ABX9KG04</accession>